<sequence length="85" mass="9020">MNRQRKLLGLGIAGTVIAALCCFTPVLIILLGAVGLSGLLGYLDYALLPALAYFVGLTVYALYRNKGEQPKSDCCPATQQDGTNK</sequence>
<protein>
    <submittedName>
        <fullName evidence="2">Membrane protein</fullName>
    </submittedName>
</protein>
<reference evidence="2" key="1">
    <citation type="submission" date="2022-01" db="EMBL/GenBank/DDBJ databases">
        <authorList>
            <person name="Lagorce A."/>
        </authorList>
    </citation>
    <scope>NUCLEOTIDE SEQUENCE</scope>
    <source>
        <strain evidence="2">Th15_F1_A12</strain>
    </source>
</reference>
<proteinExistence type="predicted"/>
<evidence type="ECO:0000313" key="2">
    <source>
        <dbReference type="EMBL" id="CAH1583605.1"/>
    </source>
</evidence>
<dbReference type="RefSeq" id="WP_409589650.1">
    <property type="nucleotide sequence ID" value="NZ_CAKMTZ010000093.1"/>
</dbReference>
<dbReference type="Proteomes" id="UP001295462">
    <property type="component" value="Unassembled WGS sequence"/>
</dbReference>
<evidence type="ECO:0000313" key="3">
    <source>
        <dbReference type="Proteomes" id="UP001295462"/>
    </source>
</evidence>
<evidence type="ECO:0000256" key="1">
    <source>
        <dbReference type="SAM" id="Phobius"/>
    </source>
</evidence>
<dbReference type="GO" id="GO:0016020">
    <property type="term" value="C:membrane"/>
    <property type="evidence" value="ECO:0007669"/>
    <property type="project" value="InterPro"/>
</dbReference>
<comment type="caution">
    <text evidence="2">The sequence shown here is derived from an EMBL/GenBank/DDBJ whole genome shotgun (WGS) entry which is preliminary data.</text>
</comment>
<dbReference type="Gene3D" id="1.10.287.910">
    <property type="entry name" value="bacterial mercury transporter, merf"/>
    <property type="match status" value="1"/>
</dbReference>
<organism evidence="2 3">
    <name type="scientific">Vibrio jasicida</name>
    <dbReference type="NCBI Taxonomy" id="766224"/>
    <lineage>
        <taxon>Bacteria</taxon>
        <taxon>Pseudomonadati</taxon>
        <taxon>Pseudomonadota</taxon>
        <taxon>Gammaproteobacteria</taxon>
        <taxon>Vibrionales</taxon>
        <taxon>Vibrionaceae</taxon>
        <taxon>Vibrio</taxon>
    </lineage>
</organism>
<keyword evidence="1" id="KW-1133">Transmembrane helix</keyword>
<name>A0AAU9QKG1_9VIBR</name>
<dbReference type="AlphaFoldDB" id="A0AAU9QKG1"/>
<gene>
    <name evidence="2" type="primary">merF</name>
    <name evidence="2" type="ORF">THF1A12_190107</name>
</gene>
<feature type="transmembrane region" description="Helical" evidence="1">
    <location>
        <begin position="45"/>
        <end position="63"/>
    </location>
</feature>
<keyword evidence="1" id="KW-0472">Membrane</keyword>
<dbReference type="NCBIfam" id="NF033565">
    <property type="entry name" value="trans_MerF"/>
    <property type="match status" value="1"/>
</dbReference>
<feature type="transmembrane region" description="Helical" evidence="1">
    <location>
        <begin position="7"/>
        <end position="33"/>
    </location>
</feature>
<keyword evidence="1" id="KW-0812">Transmembrane</keyword>
<accession>A0AAU9QKG1</accession>
<dbReference type="EMBL" id="CAKMUD010000071">
    <property type="protein sequence ID" value="CAH1583605.1"/>
    <property type="molecule type" value="Genomic_DNA"/>
</dbReference>
<dbReference type="Pfam" id="PF11431">
    <property type="entry name" value="Transport_MerF"/>
    <property type="match status" value="1"/>
</dbReference>
<dbReference type="InterPro" id="IPR021091">
    <property type="entry name" value="Mercury_ion_transport_MerF"/>
</dbReference>